<evidence type="ECO:0000256" key="1">
    <source>
        <dbReference type="ARBA" id="ARBA00022771"/>
    </source>
</evidence>
<dbReference type="AlphaFoldDB" id="A0A0B7AVC5"/>
<feature type="domain" description="RING-type" evidence="4">
    <location>
        <begin position="137"/>
        <end position="176"/>
    </location>
</feature>
<dbReference type="PANTHER" id="PTHR46519:SF2">
    <property type="entry name" value="RING_U-BOX SUPERFAMILY PROTEIN"/>
    <property type="match status" value="1"/>
</dbReference>
<keyword evidence="2" id="KW-0862">Zinc</keyword>
<dbReference type="CDD" id="cd16647">
    <property type="entry name" value="mRING-HC-C3HC5_NEU1"/>
    <property type="match status" value="1"/>
</dbReference>
<dbReference type="Pfam" id="PF13920">
    <property type="entry name" value="zf-C3HC4_3"/>
    <property type="match status" value="1"/>
</dbReference>
<keyword evidence="1 3" id="KW-0479">Metal-binding</keyword>
<dbReference type="InterPro" id="IPR001841">
    <property type="entry name" value="Znf_RING"/>
</dbReference>
<proteinExistence type="predicted"/>
<evidence type="ECO:0000256" key="2">
    <source>
        <dbReference type="ARBA" id="ARBA00022833"/>
    </source>
</evidence>
<dbReference type="PANTHER" id="PTHR46519">
    <property type="entry name" value="RING/U-BOX SUPERFAMILY PROTEIN"/>
    <property type="match status" value="1"/>
</dbReference>
<reference evidence="5" key="1">
    <citation type="submission" date="2014-12" db="EMBL/GenBank/DDBJ databases">
        <title>Insight into the proteome of Arion vulgaris.</title>
        <authorList>
            <person name="Aradska J."/>
            <person name="Bulat T."/>
            <person name="Smidak R."/>
            <person name="Sarate P."/>
            <person name="Gangsoo J."/>
            <person name="Sialana F."/>
            <person name="Bilban M."/>
            <person name="Lubec G."/>
        </authorList>
    </citation>
    <scope>NUCLEOTIDE SEQUENCE</scope>
    <source>
        <tissue evidence="5">Skin</tissue>
    </source>
</reference>
<dbReference type="Gene3D" id="3.30.40.10">
    <property type="entry name" value="Zinc/RING finger domain, C3HC4 (zinc finger)"/>
    <property type="match status" value="1"/>
</dbReference>
<dbReference type="GO" id="GO:0008270">
    <property type="term" value="F:zinc ion binding"/>
    <property type="evidence" value="ECO:0007669"/>
    <property type="project" value="UniProtKB-KW"/>
</dbReference>
<dbReference type="PROSITE" id="PS50089">
    <property type="entry name" value="ZF_RING_2"/>
    <property type="match status" value="1"/>
</dbReference>
<name>A0A0B7AVC5_9EUPU</name>
<accession>A0A0B7AVC5</accession>
<organism evidence="5">
    <name type="scientific">Arion vulgaris</name>
    <dbReference type="NCBI Taxonomy" id="1028688"/>
    <lineage>
        <taxon>Eukaryota</taxon>
        <taxon>Metazoa</taxon>
        <taxon>Spiralia</taxon>
        <taxon>Lophotrochozoa</taxon>
        <taxon>Mollusca</taxon>
        <taxon>Gastropoda</taxon>
        <taxon>Heterobranchia</taxon>
        <taxon>Euthyneura</taxon>
        <taxon>Panpulmonata</taxon>
        <taxon>Eupulmonata</taxon>
        <taxon>Stylommatophora</taxon>
        <taxon>Helicina</taxon>
        <taxon>Arionoidea</taxon>
        <taxon>Arionidae</taxon>
        <taxon>Arion</taxon>
    </lineage>
</organism>
<dbReference type="SUPFAM" id="SSF57850">
    <property type="entry name" value="RING/U-box"/>
    <property type="match status" value="1"/>
</dbReference>
<evidence type="ECO:0000259" key="4">
    <source>
        <dbReference type="PROSITE" id="PS50089"/>
    </source>
</evidence>
<protein>
    <recommendedName>
        <fullName evidence="4">RING-type domain-containing protein</fullName>
    </recommendedName>
</protein>
<dbReference type="EMBL" id="HACG01037958">
    <property type="protein sequence ID" value="CEK84823.1"/>
    <property type="molecule type" value="Transcribed_RNA"/>
</dbReference>
<keyword evidence="1 3" id="KW-0863">Zinc-finger</keyword>
<dbReference type="InterPro" id="IPR013083">
    <property type="entry name" value="Znf_RING/FYVE/PHD"/>
</dbReference>
<evidence type="ECO:0000313" key="5">
    <source>
        <dbReference type="EMBL" id="CEK84823.1"/>
    </source>
</evidence>
<evidence type="ECO:0000256" key="3">
    <source>
        <dbReference type="PROSITE-ProRule" id="PRU00175"/>
    </source>
</evidence>
<sequence>MIAQNHIESSGSNGRAVQDFIHTLPHNGVQRNDFSHLGINPIHEHDNWDNISVTSISAHSVPFTQTNTYLGREIQSLKSQMNEMKSMIKMTFDLQMDMQRAIRQEVAAAMNNCVAQGATGCSTSVPRPSSAVSDTHCLICLDRHTDTVLYQCGHMCVCFVCGRDLMSRGHKCPVCRAPIKDVIRAYKTNAE</sequence>
<gene>
    <name evidence="5" type="primary">ORF144700</name>
</gene>